<keyword evidence="5" id="KW-0547">Nucleotide-binding</keyword>
<evidence type="ECO:0000256" key="8">
    <source>
        <dbReference type="ARBA" id="ARBA00023136"/>
    </source>
</evidence>
<dbReference type="SUPFAM" id="SSF52540">
    <property type="entry name" value="P-loop containing nucleoside triphosphate hydrolases"/>
    <property type="match status" value="1"/>
</dbReference>
<dbReference type="InterPro" id="IPR027417">
    <property type="entry name" value="P-loop_NTPase"/>
</dbReference>
<evidence type="ECO:0000313" key="13">
    <source>
        <dbReference type="Proteomes" id="UP000554144"/>
    </source>
</evidence>
<dbReference type="Pfam" id="PF06472">
    <property type="entry name" value="ABC_membrane_2"/>
    <property type="match status" value="1"/>
</dbReference>
<dbReference type="AlphaFoldDB" id="A0A853H467"/>
<keyword evidence="8 9" id="KW-0472">Membrane</keyword>
<evidence type="ECO:0000256" key="6">
    <source>
        <dbReference type="ARBA" id="ARBA00022840"/>
    </source>
</evidence>
<evidence type="ECO:0000256" key="2">
    <source>
        <dbReference type="ARBA" id="ARBA00022448"/>
    </source>
</evidence>
<keyword evidence="7 9" id="KW-1133">Transmembrane helix</keyword>
<evidence type="ECO:0000256" key="1">
    <source>
        <dbReference type="ARBA" id="ARBA00004651"/>
    </source>
</evidence>
<dbReference type="PROSITE" id="PS50893">
    <property type="entry name" value="ABC_TRANSPORTER_2"/>
    <property type="match status" value="1"/>
</dbReference>
<dbReference type="InterPro" id="IPR003439">
    <property type="entry name" value="ABC_transporter-like_ATP-bd"/>
</dbReference>
<dbReference type="PANTHER" id="PTHR11384:SF59">
    <property type="entry name" value="LYSOSOMAL COBALAMIN TRANSPORTER ABCD4"/>
    <property type="match status" value="1"/>
</dbReference>
<dbReference type="GO" id="GO:0005524">
    <property type="term" value="F:ATP binding"/>
    <property type="evidence" value="ECO:0007669"/>
    <property type="project" value="UniProtKB-KW"/>
</dbReference>
<accession>A0A853H467</accession>
<keyword evidence="4 9" id="KW-0812">Transmembrane</keyword>
<evidence type="ECO:0000256" key="9">
    <source>
        <dbReference type="SAM" id="Phobius"/>
    </source>
</evidence>
<dbReference type="RefSeq" id="WP_130039955.1">
    <property type="nucleotide sequence ID" value="NZ_JACCEV010000004.1"/>
</dbReference>
<dbReference type="InterPro" id="IPR036640">
    <property type="entry name" value="ABC1_TM_sf"/>
</dbReference>
<comment type="caution">
    <text evidence="12">The sequence shown here is derived from an EMBL/GenBank/DDBJ whole genome shotgun (WGS) entry which is preliminary data.</text>
</comment>
<dbReference type="GO" id="GO:0140359">
    <property type="term" value="F:ABC-type transporter activity"/>
    <property type="evidence" value="ECO:0007669"/>
    <property type="project" value="InterPro"/>
</dbReference>
<dbReference type="PANTHER" id="PTHR11384">
    <property type="entry name" value="ATP-BINDING CASSETTE, SUB-FAMILY D MEMBER"/>
    <property type="match status" value="1"/>
</dbReference>
<keyword evidence="13" id="KW-1185">Reference proteome</keyword>
<evidence type="ECO:0000259" key="11">
    <source>
        <dbReference type="PROSITE" id="PS50929"/>
    </source>
</evidence>
<feature type="domain" description="ABC transmembrane type-1" evidence="11">
    <location>
        <begin position="63"/>
        <end position="358"/>
    </location>
</feature>
<dbReference type="PROSITE" id="PS50929">
    <property type="entry name" value="ABC_TM1F"/>
    <property type="match status" value="1"/>
</dbReference>
<evidence type="ECO:0000313" key="12">
    <source>
        <dbReference type="EMBL" id="NYT86820.1"/>
    </source>
</evidence>
<keyword evidence="6 12" id="KW-0067">ATP-binding</keyword>
<dbReference type="EMBL" id="JACCEV010000004">
    <property type="protein sequence ID" value="NYT86820.1"/>
    <property type="molecule type" value="Genomic_DNA"/>
</dbReference>
<dbReference type="CDD" id="cd03223">
    <property type="entry name" value="ABCD_peroxisomal_ALDP"/>
    <property type="match status" value="1"/>
</dbReference>
<evidence type="ECO:0000256" key="4">
    <source>
        <dbReference type="ARBA" id="ARBA00022692"/>
    </source>
</evidence>
<dbReference type="Pfam" id="PF00005">
    <property type="entry name" value="ABC_tran"/>
    <property type="match status" value="1"/>
</dbReference>
<dbReference type="InterPro" id="IPR011527">
    <property type="entry name" value="ABC1_TM_dom"/>
</dbReference>
<comment type="subcellular location">
    <subcellularLocation>
        <location evidence="1">Cell membrane</location>
        <topology evidence="1">Multi-pass membrane protein</topology>
    </subcellularLocation>
</comment>
<dbReference type="Gene3D" id="1.20.1560.10">
    <property type="entry name" value="ABC transporter type 1, transmembrane domain"/>
    <property type="match status" value="1"/>
</dbReference>
<dbReference type="SMART" id="SM00382">
    <property type="entry name" value="AAA"/>
    <property type="match status" value="1"/>
</dbReference>
<feature type="transmembrane region" description="Helical" evidence="9">
    <location>
        <begin position="211"/>
        <end position="231"/>
    </location>
</feature>
<organism evidence="12 13">
    <name type="scientific">Pollutimonas harenae</name>
    <dbReference type="NCBI Taxonomy" id="657015"/>
    <lineage>
        <taxon>Bacteria</taxon>
        <taxon>Pseudomonadati</taxon>
        <taxon>Pseudomonadota</taxon>
        <taxon>Betaproteobacteria</taxon>
        <taxon>Burkholderiales</taxon>
        <taxon>Alcaligenaceae</taxon>
        <taxon>Pollutimonas</taxon>
    </lineage>
</organism>
<keyword evidence="2" id="KW-0813">Transport</keyword>
<feature type="domain" description="ABC transporter" evidence="10">
    <location>
        <begin position="391"/>
        <end position="658"/>
    </location>
</feature>
<dbReference type="SUPFAM" id="SSF90123">
    <property type="entry name" value="ABC transporter transmembrane region"/>
    <property type="match status" value="1"/>
</dbReference>
<dbReference type="Proteomes" id="UP000554144">
    <property type="component" value="Unassembled WGS sequence"/>
</dbReference>
<protein>
    <submittedName>
        <fullName evidence="12">ABC transporter ATP-binding protein/permease</fullName>
    </submittedName>
</protein>
<evidence type="ECO:0000259" key="10">
    <source>
        <dbReference type="PROSITE" id="PS50893"/>
    </source>
</evidence>
<evidence type="ECO:0000256" key="5">
    <source>
        <dbReference type="ARBA" id="ARBA00022741"/>
    </source>
</evidence>
<feature type="transmembrane region" description="Helical" evidence="9">
    <location>
        <begin position="12"/>
        <end position="33"/>
    </location>
</feature>
<feature type="transmembrane region" description="Helical" evidence="9">
    <location>
        <begin position="99"/>
        <end position="122"/>
    </location>
</feature>
<gene>
    <name evidence="12" type="ORF">H0A62_14535</name>
</gene>
<sequence length="662" mass="74677">MNWTEALIESGIWLIQAYSITLVVVTFCIGLLARRTVWGRQFWALAAGYFSPRRSWKPLATLALILFLTLCAVRLEVLFSNWYNTMYTALQDLDESGFWGAMLLFAILATIHVLRSLFDFYVQNAFTIRWRVWLNEKLLGNWLDKQAYYRSQYLDTPVDNPDQRIQQDITTFAEMSLSLCMGVINALVSTFAFTLILWGLSGPLSIFGVEIPRGMVFLVFAYVLIATVFAIKIGRPLILLNFLNERFNADYRYALVRLREYAESIAFYAGEKVEGAILRSRFANVINNAWAIVYRSLKFLGFNFSVSQAAVVFPFIIQAQRFFSKQISLGDLMQTAQAFGRLQDNLSFFRNAYDDFATYRATLDRLTGFTKAIGDARALPEPEVLAEGPRIALQRLTVRTPSGTPLLKDLDLEVLPGEPLLIRGPSGSGKTTLLRAIAGLWPYCEGRIIRPEHEALFLSQKPYLPLGSLREALYYPQRLPDDTSHTPADIQHQEQAALASTHRVPSNLDDLISGVQARPRLSQQSNATLSNQGQPGNHDDESVTLDGRAADMLRLVQLGHLADRLDQAADWGRILSLGEQQRLAFGRLLLARPDAVFLDEATSAMDEGLEDAMYRLVHEHLPDTILLSVGHRSTLFAHHSRQLILKGDETGTWEITETDLLR</sequence>
<proteinExistence type="predicted"/>
<dbReference type="InterPro" id="IPR017871">
    <property type="entry name" value="ABC_transporter-like_CS"/>
</dbReference>
<feature type="transmembrane region" description="Helical" evidence="9">
    <location>
        <begin position="59"/>
        <end position="79"/>
    </location>
</feature>
<feature type="transmembrane region" description="Helical" evidence="9">
    <location>
        <begin position="299"/>
        <end position="317"/>
    </location>
</feature>
<evidence type="ECO:0000256" key="7">
    <source>
        <dbReference type="ARBA" id="ARBA00022989"/>
    </source>
</evidence>
<dbReference type="InterPro" id="IPR003593">
    <property type="entry name" value="AAA+_ATPase"/>
</dbReference>
<dbReference type="OrthoDB" id="9810134at2"/>
<dbReference type="PROSITE" id="PS00211">
    <property type="entry name" value="ABC_TRANSPORTER_1"/>
    <property type="match status" value="1"/>
</dbReference>
<dbReference type="GO" id="GO:0016887">
    <property type="term" value="F:ATP hydrolysis activity"/>
    <property type="evidence" value="ECO:0007669"/>
    <property type="project" value="InterPro"/>
</dbReference>
<dbReference type="GO" id="GO:0005886">
    <property type="term" value="C:plasma membrane"/>
    <property type="evidence" value="ECO:0007669"/>
    <property type="project" value="UniProtKB-SubCell"/>
</dbReference>
<feature type="transmembrane region" description="Helical" evidence="9">
    <location>
        <begin position="177"/>
        <end position="199"/>
    </location>
</feature>
<reference evidence="12 13" key="1">
    <citation type="submission" date="2020-07" db="EMBL/GenBank/DDBJ databases">
        <title>Taxonomic revisions and descriptions of new bacterial species based on genomic comparisons in the high-G+C-content subgroup of the family Alcaligenaceae.</title>
        <authorList>
            <person name="Szabo A."/>
            <person name="Felfoldi T."/>
        </authorList>
    </citation>
    <scope>NUCLEOTIDE SEQUENCE [LARGE SCALE GENOMIC DNA]</scope>
    <source>
        <strain evidence="12 13">DSM 25667</strain>
    </source>
</reference>
<dbReference type="InterPro" id="IPR050835">
    <property type="entry name" value="ABC_transporter_sub-D"/>
</dbReference>
<name>A0A853H467_9BURK</name>
<evidence type="ECO:0000256" key="3">
    <source>
        <dbReference type="ARBA" id="ARBA00022475"/>
    </source>
</evidence>
<keyword evidence="3" id="KW-1003">Cell membrane</keyword>
<dbReference type="Gene3D" id="3.40.50.300">
    <property type="entry name" value="P-loop containing nucleotide triphosphate hydrolases"/>
    <property type="match status" value="1"/>
</dbReference>